<dbReference type="NCBIfam" id="NF006825">
    <property type="entry name" value="PRK09347.1-2"/>
    <property type="match status" value="1"/>
</dbReference>
<evidence type="ECO:0000313" key="8">
    <source>
        <dbReference type="Proteomes" id="UP000269352"/>
    </source>
</evidence>
<evidence type="ECO:0000256" key="3">
    <source>
        <dbReference type="ARBA" id="ARBA00022563"/>
    </source>
</evidence>
<dbReference type="GO" id="GO:0008270">
    <property type="term" value="F:zinc ion binding"/>
    <property type="evidence" value="ECO:0007669"/>
    <property type="project" value="UniProtKB-UniRule"/>
</dbReference>
<dbReference type="NCBIfam" id="NF006826">
    <property type="entry name" value="PRK09347.1-3"/>
    <property type="match status" value="1"/>
</dbReference>
<keyword evidence="5" id="KW-0342">GTP-binding</keyword>
<comment type="subunit">
    <text evidence="5">Homopolymer.</text>
</comment>
<dbReference type="InterPro" id="IPR020602">
    <property type="entry name" value="GTP_CycHdrlase_I_dom"/>
</dbReference>
<feature type="binding site" evidence="5">
    <location>
        <position position="148"/>
    </location>
    <ligand>
        <name>Zn(2+)</name>
        <dbReference type="ChEBI" id="CHEBI:29105"/>
    </ligand>
</feature>
<dbReference type="Proteomes" id="UP000269352">
    <property type="component" value="Unassembled WGS sequence"/>
</dbReference>
<dbReference type="EC" id="3.5.4.16" evidence="5"/>
<feature type="domain" description="GTP cyclohydrolase I" evidence="6">
    <location>
        <begin position="8"/>
        <end position="185"/>
    </location>
</feature>
<name>A0A388TC69_TERA1</name>
<dbReference type="FunFam" id="3.30.1130.10:FF:000001">
    <property type="entry name" value="GTP cyclohydrolase 1"/>
    <property type="match status" value="1"/>
</dbReference>
<dbReference type="PROSITE" id="PS00859">
    <property type="entry name" value="GTP_CYCLOHYDROL_1_1"/>
    <property type="match status" value="1"/>
</dbReference>
<keyword evidence="5" id="KW-0547">Nucleotide-binding</keyword>
<feature type="binding site" evidence="5">
    <location>
        <position position="77"/>
    </location>
    <ligand>
        <name>Zn(2+)</name>
        <dbReference type="ChEBI" id="CHEBI:29105"/>
    </ligand>
</feature>
<dbReference type="GO" id="GO:0006729">
    <property type="term" value="P:tetrahydrobiopterin biosynthetic process"/>
    <property type="evidence" value="ECO:0007669"/>
    <property type="project" value="TreeGrafter"/>
</dbReference>
<comment type="similarity">
    <text evidence="5">Belongs to the GTP cyclohydrolase I family.</text>
</comment>
<gene>
    <name evidence="5 7" type="primary">folE</name>
    <name evidence="7" type="ORF">NO1_1294</name>
</gene>
<dbReference type="GO" id="GO:0006730">
    <property type="term" value="P:one-carbon metabolic process"/>
    <property type="evidence" value="ECO:0007669"/>
    <property type="project" value="UniProtKB-UniRule"/>
</dbReference>
<dbReference type="GO" id="GO:0046654">
    <property type="term" value="P:tetrahydrofolate biosynthetic process"/>
    <property type="evidence" value="ECO:0007669"/>
    <property type="project" value="UniProtKB-UniRule"/>
</dbReference>
<dbReference type="SUPFAM" id="SSF55620">
    <property type="entry name" value="Tetrahydrobiopterin biosynthesis enzymes-like"/>
    <property type="match status" value="1"/>
</dbReference>
<dbReference type="PANTHER" id="PTHR11109">
    <property type="entry name" value="GTP CYCLOHYDROLASE I"/>
    <property type="match status" value="1"/>
</dbReference>
<dbReference type="InterPro" id="IPR043133">
    <property type="entry name" value="GTP-CH-I_C/QueF"/>
</dbReference>
<keyword evidence="3 5" id="KW-0554">One-carbon metabolism</keyword>
<dbReference type="InterPro" id="IPR043134">
    <property type="entry name" value="GTP-CH-I_N"/>
</dbReference>
<dbReference type="InterPro" id="IPR001474">
    <property type="entry name" value="GTP_CycHdrlase_I"/>
</dbReference>
<keyword evidence="4 5" id="KW-0378">Hydrolase</keyword>
<dbReference type="Gene3D" id="1.10.286.10">
    <property type="match status" value="1"/>
</dbReference>
<evidence type="ECO:0000259" key="6">
    <source>
        <dbReference type="Pfam" id="PF01227"/>
    </source>
</evidence>
<feature type="binding site" evidence="5">
    <location>
        <position position="80"/>
    </location>
    <ligand>
        <name>Zn(2+)</name>
        <dbReference type="ChEBI" id="CHEBI:29105"/>
    </ligand>
</feature>
<keyword evidence="5" id="KW-0479">Metal-binding</keyword>
<reference evidence="7 8" key="1">
    <citation type="journal article" date="2019" name="ISME J.">
        <title>Genome analyses of uncultured TG2/ZB3 bacteria in 'Margulisbacteria' specifically attached to ectosymbiotic spirochetes of protists in the termite gut.</title>
        <authorList>
            <person name="Utami Y.D."/>
            <person name="Kuwahara H."/>
            <person name="Igai K."/>
            <person name="Murakami T."/>
            <person name="Sugaya K."/>
            <person name="Morikawa T."/>
            <person name="Nagura Y."/>
            <person name="Yuki M."/>
            <person name="Deevong P."/>
            <person name="Inoue T."/>
            <person name="Kihara K."/>
            <person name="Lo N."/>
            <person name="Yamada A."/>
            <person name="Ohkuma M."/>
            <person name="Hongoh Y."/>
        </authorList>
    </citation>
    <scope>NUCLEOTIDE SEQUENCE [LARGE SCALE GENOMIC DNA]</scope>
    <source>
        <strain evidence="7">NkOx7-01</strain>
    </source>
</reference>
<evidence type="ECO:0000313" key="7">
    <source>
        <dbReference type="EMBL" id="GBR74059.1"/>
    </source>
</evidence>
<evidence type="ECO:0000256" key="2">
    <source>
        <dbReference type="ARBA" id="ARBA00005080"/>
    </source>
</evidence>
<dbReference type="InterPro" id="IPR018234">
    <property type="entry name" value="GTP_CycHdrlase_I_CS"/>
</dbReference>
<dbReference type="GO" id="GO:0003934">
    <property type="term" value="F:GTP cyclohydrolase I activity"/>
    <property type="evidence" value="ECO:0007669"/>
    <property type="project" value="UniProtKB-UniRule"/>
</dbReference>
<comment type="caution">
    <text evidence="7">The sequence shown here is derived from an EMBL/GenBank/DDBJ whole genome shotgun (WGS) entry which is preliminary data.</text>
</comment>
<proteinExistence type="inferred from homology"/>
<dbReference type="UniPathway" id="UPA00848">
    <property type="reaction ID" value="UER00151"/>
</dbReference>
<evidence type="ECO:0000256" key="1">
    <source>
        <dbReference type="ARBA" id="ARBA00001052"/>
    </source>
</evidence>
<accession>A0A388TC69</accession>
<protein>
    <recommendedName>
        <fullName evidence="5">GTP cyclohydrolase 1</fullName>
        <ecNumber evidence="5">3.5.4.16</ecNumber>
    </recommendedName>
    <alternativeName>
        <fullName evidence="5">GTP cyclohydrolase I</fullName>
        <shortName evidence="5">GTP-CH-I</shortName>
    </alternativeName>
</protein>
<dbReference type="AlphaFoldDB" id="A0A388TC69"/>
<comment type="catalytic activity">
    <reaction evidence="1 5">
        <text>GTP + H2O = 7,8-dihydroneopterin 3'-triphosphate + formate + H(+)</text>
        <dbReference type="Rhea" id="RHEA:17473"/>
        <dbReference type="ChEBI" id="CHEBI:15377"/>
        <dbReference type="ChEBI" id="CHEBI:15378"/>
        <dbReference type="ChEBI" id="CHEBI:15740"/>
        <dbReference type="ChEBI" id="CHEBI:37565"/>
        <dbReference type="ChEBI" id="CHEBI:58462"/>
        <dbReference type="EC" id="3.5.4.16"/>
    </reaction>
</comment>
<evidence type="ECO:0000256" key="5">
    <source>
        <dbReference type="HAMAP-Rule" id="MF_00223"/>
    </source>
</evidence>
<keyword evidence="8" id="KW-1185">Reference proteome</keyword>
<dbReference type="GO" id="GO:0005525">
    <property type="term" value="F:GTP binding"/>
    <property type="evidence" value="ECO:0007669"/>
    <property type="project" value="UniProtKB-KW"/>
</dbReference>
<dbReference type="HAMAP" id="MF_00223">
    <property type="entry name" value="FolE"/>
    <property type="match status" value="1"/>
</dbReference>
<dbReference type="Gene3D" id="3.30.1130.10">
    <property type="match status" value="1"/>
</dbReference>
<dbReference type="EMBL" id="BGZN01000028">
    <property type="protein sequence ID" value="GBR74059.1"/>
    <property type="molecule type" value="Genomic_DNA"/>
</dbReference>
<evidence type="ECO:0000256" key="4">
    <source>
        <dbReference type="ARBA" id="ARBA00022801"/>
    </source>
</evidence>
<comment type="pathway">
    <text evidence="2 5">Cofactor biosynthesis; 7,8-dihydroneopterin triphosphate biosynthesis; 7,8-dihydroneopterin triphosphate from GTP: step 1/1.</text>
</comment>
<organism evidence="7 8">
    <name type="scientific">Termititenax aidoneus</name>
    <dbReference type="NCBI Taxonomy" id="2218524"/>
    <lineage>
        <taxon>Bacteria</taxon>
        <taxon>Bacillati</taxon>
        <taxon>Candidatus Margulisiibacteriota</taxon>
        <taxon>Candidatus Termititenacia</taxon>
        <taxon>Candidatus Termititenacales</taxon>
        <taxon>Candidatus Termititenacaceae</taxon>
        <taxon>Candidatus Termititenax</taxon>
    </lineage>
</organism>
<sequence>MLYCPPVENLYKAILAAIGEDASREGLRDTPRRAAQAMQYLTKGYQEDIDRLVNNALFEAESDDMVIVRDIELYSLCEHHLLPFIGKCHVGYIPTRKIIGLSKIPRIVDAYARRLQVQERLTKQIANTILKYTQADGVGVVIEAQHLCTMMRGVEKQNSVMTTSCMLGSFRRESATRAEFMALIRKSSR</sequence>
<dbReference type="PANTHER" id="PTHR11109:SF7">
    <property type="entry name" value="GTP CYCLOHYDROLASE 1"/>
    <property type="match status" value="1"/>
</dbReference>
<keyword evidence="5" id="KW-0862">Zinc</keyword>
<dbReference type="NCBIfam" id="TIGR00063">
    <property type="entry name" value="folE"/>
    <property type="match status" value="1"/>
</dbReference>
<dbReference type="PROSITE" id="PS00860">
    <property type="entry name" value="GTP_CYCLOHYDROL_1_2"/>
    <property type="match status" value="1"/>
</dbReference>
<dbReference type="GO" id="GO:0005737">
    <property type="term" value="C:cytoplasm"/>
    <property type="evidence" value="ECO:0007669"/>
    <property type="project" value="TreeGrafter"/>
</dbReference>
<dbReference type="Pfam" id="PF01227">
    <property type="entry name" value="GTP_cyclohydroI"/>
    <property type="match status" value="1"/>
</dbReference>